<sequence>MISKIDQLWMRNFIPQGYAESMIKNNNPVEYPMFTMNVMSVTKGFIKNKVPKNDSESNGSKLCWLVFPNYHRTSIILRLYPNPTETFILVTKKLPENCNNDASDFLKIQKPIVNINRIGIEFTAALKMMIKKHSLTSTHTTAQINNNNNNNNNEICFRTFGHKKNFEVQKLIQCFINLGGIYDKNLERKDISYYMIHVEKLNQIFFIPHQIELKHTSCKFYIFGWNLEGSNPIDFYKIWSQEGGGLVTTTPKVYLTDKIDKICGIKNWQRATNKENVNVEVLYKTMVNMQSIHCKDYRHFILVIDESEKYERMKFNCICGVEKLTFDIFETKYGTKSFKL</sequence>
<dbReference type="AlphaFoldDB" id="A0A397JEV8"/>
<accession>A0A397JEV8</accession>
<dbReference type="EMBL" id="PQFF01000063">
    <property type="protein sequence ID" value="RHZ85348.1"/>
    <property type="molecule type" value="Genomic_DNA"/>
</dbReference>
<dbReference type="Proteomes" id="UP000266861">
    <property type="component" value="Unassembled WGS sequence"/>
</dbReference>
<protein>
    <submittedName>
        <fullName evidence="1">Uncharacterized protein</fullName>
    </submittedName>
</protein>
<reference evidence="1 2" key="1">
    <citation type="submission" date="2018-08" db="EMBL/GenBank/DDBJ databases">
        <title>Genome and evolution of the arbuscular mycorrhizal fungus Diversispora epigaea (formerly Glomus versiforme) and its bacterial endosymbionts.</title>
        <authorList>
            <person name="Sun X."/>
            <person name="Fei Z."/>
            <person name="Harrison M."/>
        </authorList>
    </citation>
    <scope>NUCLEOTIDE SEQUENCE [LARGE SCALE GENOMIC DNA]</scope>
    <source>
        <strain evidence="1 2">IT104</strain>
    </source>
</reference>
<proteinExistence type="predicted"/>
<evidence type="ECO:0000313" key="1">
    <source>
        <dbReference type="EMBL" id="RHZ85348.1"/>
    </source>
</evidence>
<keyword evidence="2" id="KW-1185">Reference proteome</keyword>
<gene>
    <name evidence="1" type="ORF">Glove_66g62</name>
</gene>
<comment type="caution">
    <text evidence="1">The sequence shown here is derived from an EMBL/GenBank/DDBJ whole genome shotgun (WGS) entry which is preliminary data.</text>
</comment>
<evidence type="ECO:0000313" key="2">
    <source>
        <dbReference type="Proteomes" id="UP000266861"/>
    </source>
</evidence>
<organism evidence="1 2">
    <name type="scientific">Diversispora epigaea</name>
    <dbReference type="NCBI Taxonomy" id="1348612"/>
    <lineage>
        <taxon>Eukaryota</taxon>
        <taxon>Fungi</taxon>
        <taxon>Fungi incertae sedis</taxon>
        <taxon>Mucoromycota</taxon>
        <taxon>Glomeromycotina</taxon>
        <taxon>Glomeromycetes</taxon>
        <taxon>Diversisporales</taxon>
        <taxon>Diversisporaceae</taxon>
        <taxon>Diversispora</taxon>
    </lineage>
</organism>
<dbReference type="OrthoDB" id="2372052at2759"/>
<name>A0A397JEV8_9GLOM</name>